<dbReference type="AlphaFoldDB" id="A0A3B0C932"/>
<dbReference type="Gene3D" id="2.40.30.170">
    <property type="match status" value="1"/>
</dbReference>
<dbReference type="GO" id="GO:0015562">
    <property type="term" value="F:efflux transmembrane transporter activity"/>
    <property type="evidence" value="ECO:0007669"/>
    <property type="project" value="InterPro"/>
</dbReference>
<keyword evidence="5" id="KW-1185">Reference proteome</keyword>
<evidence type="ECO:0000256" key="1">
    <source>
        <dbReference type="ARBA" id="ARBA00009477"/>
    </source>
</evidence>
<dbReference type="NCBIfam" id="TIGR01730">
    <property type="entry name" value="RND_mfp"/>
    <property type="match status" value="1"/>
</dbReference>
<evidence type="ECO:0000259" key="2">
    <source>
        <dbReference type="Pfam" id="PF25954"/>
    </source>
</evidence>
<evidence type="ECO:0000313" key="4">
    <source>
        <dbReference type="EMBL" id="RKN81361.1"/>
    </source>
</evidence>
<accession>A0A3B0C932</accession>
<name>A0A3B0C932_9FLAO</name>
<organism evidence="4 5">
    <name type="scientific">Ulvibacterium marinum</name>
    <dbReference type="NCBI Taxonomy" id="2419782"/>
    <lineage>
        <taxon>Bacteria</taxon>
        <taxon>Pseudomonadati</taxon>
        <taxon>Bacteroidota</taxon>
        <taxon>Flavobacteriia</taxon>
        <taxon>Flavobacteriales</taxon>
        <taxon>Flavobacteriaceae</taxon>
        <taxon>Ulvibacterium</taxon>
    </lineage>
</organism>
<dbReference type="Gene3D" id="1.10.287.470">
    <property type="entry name" value="Helix hairpin bin"/>
    <property type="match status" value="1"/>
</dbReference>
<dbReference type="PROSITE" id="PS51257">
    <property type="entry name" value="PROKAR_LIPOPROTEIN"/>
    <property type="match status" value="1"/>
</dbReference>
<dbReference type="InterPro" id="IPR058627">
    <property type="entry name" value="MdtA-like_C"/>
</dbReference>
<dbReference type="PANTHER" id="PTHR30469">
    <property type="entry name" value="MULTIDRUG RESISTANCE PROTEIN MDTA"/>
    <property type="match status" value="1"/>
</dbReference>
<comment type="similarity">
    <text evidence="1">Belongs to the membrane fusion protein (MFP) (TC 8.A.1) family.</text>
</comment>
<gene>
    <name evidence="4" type="ORF">D7Z94_10540</name>
</gene>
<feature type="domain" description="CusB-like beta-barrel" evidence="2">
    <location>
        <begin position="211"/>
        <end position="280"/>
    </location>
</feature>
<dbReference type="OrthoDB" id="1185083at2"/>
<dbReference type="InterPro" id="IPR006143">
    <property type="entry name" value="RND_pump_MFP"/>
</dbReference>
<evidence type="ECO:0000259" key="3">
    <source>
        <dbReference type="Pfam" id="PF25967"/>
    </source>
</evidence>
<dbReference type="Pfam" id="PF25954">
    <property type="entry name" value="Beta-barrel_RND_2"/>
    <property type="match status" value="1"/>
</dbReference>
<dbReference type="SUPFAM" id="SSF111369">
    <property type="entry name" value="HlyD-like secretion proteins"/>
    <property type="match status" value="1"/>
</dbReference>
<evidence type="ECO:0000313" key="5">
    <source>
        <dbReference type="Proteomes" id="UP000276603"/>
    </source>
</evidence>
<protein>
    <submittedName>
        <fullName evidence="4">Efflux RND transporter periplasmic adaptor subunit</fullName>
    </submittedName>
</protein>
<feature type="domain" description="Multidrug resistance protein MdtA-like C-terminal permuted SH3" evidence="3">
    <location>
        <begin position="289"/>
        <end position="353"/>
    </location>
</feature>
<sequence>MKLYRPFKKTTVLVTLLGMLACGGEKQVKEEFVRPVEYIEVSYDNGGKERSFSGTARTEKIINLSFRNTGILMQLDMRLGQTVKKGQLLGKLDNVESRLNYERSVSELNSAESQMNTAKLSLDRFRVLYEKGSASLTDFESAKNSFKTAQQSYESAKRSVSIQQEQVNYGYLYAPEDGVITSVTAEVDENISPGQTVAVLNAGTEMQIALGLPESIINEVHLDMPVRITLPSVVDKTFMGRVTELSPAVDNNTATYPARVKLDEATEDIKTGMAANVTFELDENKNKGNAIRIPAHAVGEDSSGRFVYVIVEEGEKSVVKKNPVKVGGLNSDGFEVVQGLKEGQRIATAGLQTLLDGQHVSLQ</sequence>
<dbReference type="GO" id="GO:1990281">
    <property type="term" value="C:efflux pump complex"/>
    <property type="evidence" value="ECO:0007669"/>
    <property type="project" value="TreeGrafter"/>
</dbReference>
<dbReference type="Pfam" id="PF25967">
    <property type="entry name" value="RND-MFP_C"/>
    <property type="match status" value="1"/>
</dbReference>
<dbReference type="InterPro" id="IPR058792">
    <property type="entry name" value="Beta-barrel_RND_2"/>
</dbReference>
<reference evidence="4 5" key="1">
    <citation type="submission" date="2018-10" db="EMBL/GenBank/DDBJ databases">
        <title>Ulvibacterium marinum gen. nov., sp. nov., a novel marine bacterium of the family Flavobacteriaceae, isolated from a culture of the green alga Ulva prolifera.</title>
        <authorList>
            <person name="Zhang Z."/>
        </authorList>
    </citation>
    <scope>NUCLEOTIDE SEQUENCE [LARGE SCALE GENOMIC DNA]</scope>
    <source>
        <strain evidence="4 5">CCMM003</strain>
    </source>
</reference>
<dbReference type="Proteomes" id="UP000276603">
    <property type="component" value="Unassembled WGS sequence"/>
</dbReference>
<proteinExistence type="inferred from homology"/>
<dbReference type="RefSeq" id="WP_120711520.1">
    <property type="nucleotide sequence ID" value="NZ_CANMKH010000005.1"/>
</dbReference>
<dbReference type="Gene3D" id="2.40.50.100">
    <property type="match status" value="1"/>
</dbReference>
<dbReference type="Gene3D" id="2.40.420.20">
    <property type="match status" value="1"/>
</dbReference>
<comment type="caution">
    <text evidence="4">The sequence shown here is derived from an EMBL/GenBank/DDBJ whole genome shotgun (WGS) entry which is preliminary data.</text>
</comment>
<dbReference type="EMBL" id="RBCJ01000002">
    <property type="protein sequence ID" value="RKN81361.1"/>
    <property type="molecule type" value="Genomic_DNA"/>
</dbReference>